<name>A0AAD8A4U6_DIPPU</name>
<reference evidence="1" key="2">
    <citation type="submission" date="2023-05" db="EMBL/GenBank/DDBJ databases">
        <authorList>
            <person name="Fouks B."/>
        </authorList>
    </citation>
    <scope>NUCLEOTIDE SEQUENCE</scope>
    <source>
        <strain evidence="1">Stay&amp;Tobe</strain>
        <tissue evidence="1">Testes</tissue>
    </source>
</reference>
<protein>
    <submittedName>
        <fullName evidence="1">Uncharacterized protein</fullName>
    </submittedName>
</protein>
<reference evidence="1" key="1">
    <citation type="journal article" date="2023" name="IScience">
        <title>Live-bearing cockroach genome reveals convergent evolutionary mechanisms linked to viviparity in insects and beyond.</title>
        <authorList>
            <person name="Fouks B."/>
            <person name="Harrison M.C."/>
            <person name="Mikhailova A.A."/>
            <person name="Marchal E."/>
            <person name="English S."/>
            <person name="Carruthers M."/>
            <person name="Jennings E.C."/>
            <person name="Chiamaka E.L."/>
            <person name="Frigard R.A."/>
            <person name="Pippel M."/>
            <person name="Attardo G.M."/>
            <person name="Benoit J.B."/>
            <person name="Bornberg-Bauer E."/>
            <person name="Tobe S.S."/>
        </authorList>
    </citation>
    <scope>NUCLEOTIDE SEQUENCE</scope>
    <source>
        <strain evidence="1">Stay&amp;Tobe</strain>
    </source>
</reference>
<feature type="non-terminal residue" evidence="1">
    <location>
        <position position="70"/>
    </location>
</feature>
<sequence>LPTRYYLLLQQCKDFFGRVVQTKAGSSGPAATRARTDEIVKSSIWYHYKEGYTNAVRRSVKVKELFEPKV</sequence>
<keyword evidence="2" id="KW-1185">Reference proteome</keyword>
<dbReference type="Proteomes" id="UP001233999">
    <property type="component" value="Unassembled WGS sequence"/>
</dbReference>
<dbReference type="EMBL" id="JASPKZ010003851">
    <property type="protein sequence ID" value="KAJ9591976.1"/>
    <property type="molecule type" value="Genomic_DNA"/>
</dbReference>
<accession>A0AAD8A4U6</accession>
<dbReference type="AlphaFoldDB" id="A0AAD8A4U6"/>
<gene>
    <name evidence="1" type="ORF">L9F63_001488</name>
</gene>
<comment type="caution">
    <text evidence="1">The sequence shown here is derived from an EMBL/GenBank/DDBJ whole genome shotgun (WGS) entry which is preliminary data.</text>
</comment>
<organism evidence="1 2">
    <name type="scientific">Diploptera punctata</name>
    <name type="common">Pacific beetle cockroach</name>
    <dbReference type="NCBI Taxonomy" id="6984"/>
    <lineage>
        <taxon>Eukaryota</taxon>
        <taxon>Metazoa</taxon>
        <taxon>Ecdysozoa</taxon>
        <taxon>Arthropoda</taxon>
        <taxon>Hexapoda</taxon>
        <taxon>Insecta</taxon>
        <taxon>Pterygota</taxon>
        <taxon>Neoptera</taxon>
        <taxon>Polyneoptera</taxon>
        <taxon>Dictyoptera</taxon>
        <taxon>Blattodea</taxon>
        <taxon>Blaberoidea</taxon>
        <taxon>Blaberidae</taxon>
        <taxon>Diplopterinae</taxon>
        <taxon>Diploptera</taxon>
    </lineage>
</organism>
<proteinExistence type="predicted"/>
<evidence type="ECO:0000313" key="2">
    <source>
        <dbReference type="Proteomes" id="UP001233999"/>
    </source>
</evidence>
<evidence type="ECO:0000313" key="1">
    <source>
        <dbReference type="EMBL" id="KAJ9591976.1"/>
    </source>
</evidence>